<dbReference type="InterPro" id="IPR002701">
    <property type="entry name" value="CM_II_prokaryot"/>
</dbReference>
<dbReference type="Gene3D" id="1.20.59.10">
    <property type="entry name" value="Chorismate mutase"/>
    <property type="match status" value="1"/>
</dbReference>
<dbReference type="EMBL" id="SSFO01000191">
    <property type="protein sequence ID" value="TXI31362.1"/>
    <property type="molecule type" value="Genomic_DNA"/>
</dbReference>
<accession>A0A5C7W3M8</accession>
<name>A0A5C7W3M8_AQUAC</name>
<evidence type="ECO:0000259" key="3">
    <source>
        <dbReference type="PROSITE" id="PS51168"/>
    </source>
</evidence>
<dbReference type="SMART" id="SM00830">
    <property type="entry name" value="CM_2"/>
    <property type="match status" value="1"/>
</dbReference>
<dbReference type="Pfam" id="PF01817">
    <property type="entry name" value="CM_2"/>
    <property type="match status" value="1"/>
</dbReference>
<dbReference type="Proteomes" id="UP000321110">
    <property type="component" value="Unassembled WGS sequence"/>
</dbReference>
<dbReference type="InterPro" id="IPR036979">
    <property type="entry name" value="CM_dom_sf"/>
</dbReference>
<evidence type="ECO:0000313" key="4">
    <source>
        <dbReference type="EMBL" id="TXI31362.1"/>
    </source>
</evidence>
<dbReference type="NCBIfam" id="NF005475">
    <property type="entry name" value="PRK07075.1"/>
    <property type="match status" value="1"/>
</dbReference>
<dbReference type="GO" id="GO:0009697">
    <property type="term" value="P:salicylic acid biosynthetic process"/>
    <property type="evidence" value="ECO:0007669"/>
    <property type="project" value="TreeGrafter"/>
</dbReference>
<dbReference type="SUPFAM" id="SSF48600">
    <property type="entry name" value="Chorismate mutase II"/>
    <property type="match status" value="1"/>
</dbReference>
<dbReference type="EC" id="5.4.99.5" evidence="1"/>
<evidence type="ECO:0000256" key="1">
    <source>
        <dbReference type="ARBA" id="ARBA00012404"/>
    </source>
</evidence>
<feature type="domain" description="Chorismate mutase" evidence="3">
    <location>
        <begin position="13"/>
        <end position="103"/>
    </location>
</feature>
<dbReference type="GO" id="GO:0004106">
    <property type="term" value="F:chorismate mutase activity"/>
    <property type="evidence" value="ECO:0007669"/>
    <property type="project" value="UniProtKB-EC"/>
</dbReference>
<organism evidence="4 5">
    <name type="scientific">Aquipseudomonas alcaligenes</name>
    <name type="common">Pseudomonas alcaligenes</name>
    <dbReference type="NCBI Taxonomy" id="43263"/>
    <lineage>
        <taxon>Bacteria</taxon>
        <taxon>Pseudomonadati</taxon>
        <taxon>Pseudomonadota</taxon>
        <taxon>Gammaproteobacteria</taxon>
        <taxon>Pseudomonadales</taxon>
        <taxon>Pseudomonadaceae</taxon>
        <taxon>Aquipseudomonas</taxon>
    </lineage>
</organism>
<keyword evidence="2" id="KW-0413">Isomerase</keyword>
<dbReference type="PANTHER" id="PTHR38041:SF1">
    <property type="entry name" value="CHORISMATE MUTASE"/>
    <property type="match status" value="1"/>
</dbReference>
<dbReference type="InterPro" id="IPR051331">
    <property type="entry name" value="Chorismate_mutase-related"/>
</dbReference>
<proteinExistence type="predicted"/>
<evidence type="ECO:0000256" key="2">
    <source>
        <dbReference type="ARBA" id="ARBA00023235"/>
    </source>
</evidence>
<reference evidence="4 5" key="1">
    <citation type="submission" date="2018-09" db="EMBL/GenBank/DDBJ databases">
        <title>Metagenome Assembled Genomes from an Advanced Water Purification Facility.</title>
        <authorList>
            <person name="Stamps B.W."/>
            <person name="Spear J.R."/>
        </authorList>
    </citation>
    <scope>NUCLEOTIDE SEQUENCE [LARGE SCALE GENOMIC DNA]</scope>
    <source>
        <strain evidence="4">Bin_52_1</strain>
    </source>
</reference>
<comment type="caution">
    <text evidence="4">The sequence shown here is derived from an EMBL/GenBank/DDBJ whole genome shotgun (WGS) entry which is preliminary data.</text>
</comment>
<gene>
    <name evidence="4" type="ORF">E6Q69_11525</name>
</gene>
<dbReference type="PROSITE" id="PS51168">
    <property type="entry name" value="CHORISMATE_MUT_2"/>
    <property type="match status" value="1"/>
</dbReference>
<dbReference type="AlphaFoldDB" id="A0A5C7W3M8"/>
<protein>
    <recommendedName>
        <fullName evidence="1">chorismate mutase</fullName>
        <ecNumber evidence="1">5.4.99.5</ecNumber>
    </recommendedName>
</protein>
<sequence>MQYPLNLDKHLEPEVCSGMDDIRREIDHIDRTIVSLIGRRAEYVVAAAKFKTSETSVRAPERFATMLVQRREWAVAEGLNPDVIEKLYRDLVQYFISEELQHWKKGFSLDKVVPWGRSYEEYVNMFNLSDADLRQRILGCGDGPAEFNARLSAHGGHIVSFDPIYEFDASQIQSRISEIYQTVMDQMGRNQSDYVWDAISSIEDLGRIRMSAMNAFLMDFETGKRDGRYISGELPLLPFAKEQFDIALSSHFLFLYSAHLSAEFHLQALEEMLRVAREVRVFPLLTLDGKRSPHLDFVTEHLGKLGFSITVRRVPYEFQRGGNEMLHIERYPNGHLAGHAQKDA</sequence>
<dbReference type="GO" id="GO:0016829">
    <property type="term" value="F:lyase activity"/>
    <property type="evidence" value="ECO:0007669"/>
    <property type="project" value="UniProtKB-KW"/>
</dbReference>
<keyword evidence="4" id="KW-0456">Lyase</keyword>
<dbReference type="InterPro" id="IPR036263">
    <property type="entry name" value="Chorismate_II_sf"/>
</dbReference>
<dbReference type="GO" id="GO:0046417">
    <property type="term" value="P:chorismate metabolic process"/>
    <property type="evidence" value="ECO:0007669"/>
    <property type="project" value="InterPro"/>
</dbReference>
<evidence type="ECO:0000313" key="5">
    <source>
        <dbReference type="Proteomes" id="UP000321110"/>
    </source>
</evidence>
<dbReference type="PANTHER" id="PTHR38041">
    <property type="entry name" value="CHORISMATE MUTASE"/>
    <property type="match status" value="1"/>
</dbReference>